<protein>
    <submittedName>
        <fullName evidence="3">Uncharacterized protein</fullName>
    </submittedName>
</protein>
<evidence type="ECO:0000313" key="4">
    <source>
        <dbReference type="Proteomes" id="UP000186104"/>
    </source>
</evidence>
<sequence length="515" mass="52695">MSLFTKVTAGFSAVCIAASLAIAAPPAAQAQAYEDNVEYLAGVNVEPGRAIAVNGSPVTSTLFTPPTVKHGDTVRVAWDVSVRGVESSNHIQASRGFLVSLPEKYTDNVSFTYTGMPKADGSGSERISETKAVVGDHAIIPSGEESEEGEAGFTYEDQGTEQELFKTTRPFTPLHYYMLDAAHGGVTTFRIEADVDTSAFPEGQVPADYYVPVRVENAWRCFDEGGGSGGYDDGCQSLLEYRATRTSGLYDSVAADGRPYITSKDFDINGLYGDAKCSVTHETGDPFRIGTDLDHGTNGFDYTAVFRLHDNPAVNYVSSSDDLCDRHVAPIRIGNTAGTPGSGSGSLGGGSLGGSLSDGGSSSGSGSGDGTSSTSGSLGSVGNSASADGSTSANGSLGSAEGGSSAGSVTLSPQCILTGAAIVLPLLVIGPIAAAGANFPGVAEAQAQIDRFLSQSNDDIQHRLGIYNEDSVRRIAEINAQLASIGADVQGPATAIGGTALALLAVGALAHNCVA</sequence>
<accession>A0A173LMX2</accession>
<dbReference type="STRING" id="499555.BJL86_2193"/>
<keyword evidence="2" id="KW-0732">Signal</keyword>
<evidence type="ECO:0000256" key="2">
    <source>
        <dbReference type="SAM" id="SignalP"/>
    </source>
</evidence>
<feature type="chain" id="PRO_5008008768" evidence="2">
    <location>
        <begin position="31"/>
        <end position="515"/>
    </location>
</feature>
<dbReference type="EMBL" id="CP015961">
    <property type="protein sequence ID" value="ANI92958.1"/>
    <property type="molecule type" value="Genomic_DNA"/>
</dbReference>
<name>A0A173LMX2_9ACTN</name>
<dbReference type="RefSeq" id="WP_067473927.1">
    <property type="nucleotide sequence ID" value="NZ_CP015961.1"/>
</dbReference>
<dbReference type="KEGG" id="dtm:BJL86_2193"/>
<evidence type="ECO:0000313" key="3">
    <source>
        <dbReference type="EMBL" id="ANI92958.1"/>
    </source>
</evidence>
<organism evidence="3 4">
    <name type="scientific">Dietzia timorensis</name>
    <dbReference type="NCBI Taxonomy" id="499555"/>
    <lineage>
        <taxon>Bacteria</taxon>
        <taxon>Bacillati</taxon>
        <taxon>Actinomycetota</taxon>
        <taxon>Actinomycetes</taxon>
        <taxon>Mycobacteriales</taxon>
        <taxon>Dietziaceae</taxon>
        <taxon>Dietzia</taxon>
    </lineage>
</organism>
<feature type="compositionally biased region" description="Polar residues" evidence="1">
    <location>
        <begin position="381"/>
        <end position="391"/>
    </location>
</feature>
<keyword evidence="4" id="KW-1185">Reference proteome</keyword>
<evidence type="ECO:0000256" key="1">
    <source>
        <dbReference type="SAM" id="MobiDB-lite"/>
    </source>
</evidence>
<feature type="signal peptide" evidence="2">
    <location>
        <begin position="1"/>
        <end position="30"/>
    </location>
</feature>
<feature type="region of interest" description="Disordered" evidence="1">
    <location>
        <begin position="334"/>
        <end position="404"/>
    </location>
</feature>
<feature type="compositionally biased region" description="Low complexity" evidence="1">
    <location>
        <begin position="370"/>
        <end position="380"/>
    </location>
</feature>
<dbReference type="Proteomes" id="UP000186104">
    <property type="component" value="Chromosome"/>
</dbReference>
<dbReference type="OrthoDB" id="9961610at2"/>
<reference evidence="3 4" key="1">
    <citation type="submission" date="2016-06" db="EMBL/GenBank/DDBJ databases">
        <title>Complete genome sequence of a saline-alkali tolerant type strain Dietzia timorensis ID05-A0528T.</title>
        <authorList>
            <person name="Wu X."/>
        </authorList>
    </citation>
    <scope>NUCLEOTIDE SEQUENCE [LARGE SCALE GENOMIC DNA]</scope>
    <source>
        <strain evidence="3 4">ID05-A0528</strain>
    </source>
</reference>
<gene>
    <name evidence="3" type="ORF">BJL86_2193</name>
</gene>
<feature type="compositionally biased region" description="Gly residues" evidence="1">
    <location>
        <begin position="340"/>
        <end position="369"/>
    </location>
</feature>
<dbReference type="AlphaFoldDB" id="A0A173LMX2"/>
<proteinExistence type="predicted"/>